<dbReference type="PANTHER" id="PTHR12203:SF63">
    <property type="entry name" value="GLYCOSYL TRANSFERASE CAP10 DOMAIN-CONTAINING PROTEIN"/>
    <property type="match status" value="1"/>
</dbReference>
<reference evidence="3 4" key="1">
    <citation type="submission" date="2024-02" db="EMBL/GenBank/DDBJ databases">
        <title>De novo assembly and annotation of 12 fungi associated with fruit tree decline syndrome in Ontario, Canada.</title>
        <authorList>
            <person name="Sulman M."/>
            <person name="Ellouze W."/>
            <person name="Ilyukhin E."/>
        </authorList>
    </citation>
    <scope>NUCLEOTIDE SEQUENCE [LARGE SCALE GENOMIC DNA]</scope>
    <source>
        <strain evidence="3 4">M42-189</strain>
    </source>
</reference>
<dbReference type="InterPro" id="IPR006598">
    <property type="entry name" value="CAP10"/>
</dbReference>
<sequence>MKRFSTAWFRNIFLVALVLTTTFILLFYKNGDVASIIRDGIAAQKQVPSGKVNKHTKLPVAERLDMSKNECRMIFPDLFMDVDYAASNGKFVLEKDEGDYTGLVQGRIKDNKVRHLQRFTATTSAFQRKNLLTIPTQLYILTTAPSLVPQILHQRTAILSQLHRALITSPTPLPDTPFAFVVNDSPRNNSWAFARPNKNGPYNIFLMPSFAFWSWPAPTLGAFDAVLSRISTLEATTPFERKIDKAVWRGTPWFNPLGHPRLRQDLLKATQNREWADVAALNTHAHASNKLAMEEFCRYKYVVYTEGVTYSGRLPYHQACGSVVVSAPLTYLTQTAWFLRPIAAGELIAGLGGGKGARRRKSEGEGLTMPLLGTVKDWREANAIYVSPRFDDLEEVIMVLRAHPEVARRIARNQREAVVERGYLSGAAEACYWRALVEAWARSVVVRDEWAEEMGERYETWLLKQMSTTSGKTPGKAGG</sequence>
<evidence type="ECO:0000313" key="4">
    <source>
        <dbReference type="Proteomes" id="UP001521785"/>
    </source>
</evidence>
<keyword evidence="4" id="KW-1185">Reference proteome</keyword>
<dbReference type="Proteomes" id="UP001521785">
    <property type="component" value="Unassembled WGS sequence"/>
</dbReference>
<protein>
    <recommendedName>
        <fullName evidence="2">Glycosyl transferase CAP10 domain-containing protein</fullName>
    </recommendedName>
</protein>
<dbReference type="Pfam" id="PF05686">
    <property type="entry name" value="Glyco_transf_90"/>
    <property type="match status" value="1"/>
</dbReference>
<keyword evidence="1" id="KW-0472">Membrane</keyword>
<evidence type="ECO:0000313" key="3">
    <source>
        <dbReference type="EMBL" id="KAL1601503.1"/>
    </source>
</evidence>
<evidence type="ECO:0000256" key="1">
    <source>
        <dbReference type="SAM" id="Phobius"/>
    </source>
</evidence>
<accession>A0ABR3RB36</accession>
<keyword evidence="1" id="KW-0812">Transmembrane</keyword>
<name>A0ABR3RB36_9PLEO</name>
<proteinExistence type="predicted"/>
<dbReference type="SMART" id="SM00672">
    <property type="entry name" value="CAP10"/>
    <property type="match status" value="1"/>
</dbReference>
<feature type="domain" description="Glycosyl transferase CAP10" evidence="2">
    <location>
        <begin position="172"/>
        <end position="447"/>
    </location>
</feature>
<gene>
    <name evidence="3" type="ORF">SLS60_006418</name>
</gene>
<feature type="transmembrane region" description="Helical" evidence="1">
    <location>
        <begin position="7"/>
        <end position="28"/>
    </location>
</feature>
<dbReference type="InterPro" id="IPR051091">
    <property type="entry name" value="O-Glucosyltr/Glycosyltrsf_90"/>
</dbReference>
<dbReference type="PANTHER" id="PTHR12203">
    <property type="entry name" value="KDEL LYS-ASP-GLU-LEU CONTAINING - RELATED"/>
    <property type="match status" value="1"/>
</dbReference>
<evidence type="ECO:0000259" key="2">
    <source>
        <dbReference type="SMART" id="SM00672"/>
    </source>
</evidence>
<organism evidence="3 4">
    <name type="scientific">Paraconiothyrium brasiliense</name>
    <dbReference type="NCBI Taxonomy" id="300254"/>
    <lineage>
        <taxon>Eukaryota</taxon>
        <taxon>Fungi</taxon>
        <taxon>Dikarya</taxon>
        <taxon>Ascomycota</taxon>
        <taxon>Pezizomycotina</taxon>
        <taxon>Dothideomycetes</taxon>
        <taxon>Pleosporomycetidae</taxon>
        <taxon>Pleosporales</taxon>
        <taxon>Massarineae</taxon>
        <taxon>Didymosphaeriaceae</taxon>
        <taxon>Paraconiothyrium</taxon>
    </lineage>
</organism>
<dbReference type="EMBL" id="JAKJXO020000008">
    <property type="protein sequence ID" value="KAL1601503.1"/>
    <property type="molecule type" value="Genomic_DNA"/>
</dbReference>
<keyword evidence="1" id="KW-1133">Transmembrane helix</keyword>
<comment type="caution">
    <text evidence="3">The sequence shown here is derived from an EMBL/GenBank/DDBJ whole genome shotgun (WGS) entry which is preliminary data.</text>
</comment>